<dbReference type="AlphaFoldDB" id="A0A816VA76"/>
<gene>
    <name evidence="1" type="ORF">XDN619_LOCUS22771</name>
</gene>
<evidence type="ECO:0000313" key="2">
    <source>
        <dbReference type="Proteomes" id="UP000663887"/>
    </source>
</evidence>
<proteinExistence type="predicted"/>
<evidence type="ECO:0000313" key="1">
    <source>
        <dbReference type="EMBL" id="CAF2121327.1"/>
    </source>
</evidence>
<reference evidence="1" key="1">
    <citation type="submission" date="2021-02" db="EMBL/GenBank/DDBJ databases">
        <authorList>
            <person name="Nowell W R."/>
        </authorList>
    </citation>
    <scope>NUCLEOTIDE SEQUENCE</scope>
</reference>
<protein>
    <submittedName>
        <fullName evidence="1">Uncharacterized protein</fullName>
    </submittedName>
</protein>
<dbReference type="Proteomes" id="UP000663887">
    <property type="component" value="Unassembled WGS sequence"/>
</dbReference>
<dbReference type="EMBL" id="CAJNRG010010325">
    <property type="protein sequence ID" value="CAF2121327.1"/>
    <property type="molecule type" value="Genomic_DNA"/>
</dbReference>
<accession>A0A816VA76</accession>
<name>A0A816VA76_9BILA</name>
<organism evidence="1 2">
    <name type="scientific">Rotaria magnacalcarata</name>
    <dbReference type="NCBI Taxonomy" id="392030"/>
    <lineage>
        <taxon>Eukaryota</taxon>
        <taxon>Metazoa</taxon>
        <taxon>Spiralia</taxon>
        <taxon>Gnathifera</taxon>
        <taxon>Rotifera</taxon>
        <taxon>Eurotatoria</taxon>
        <taxon>Bdelloidea</taxon>
        <taxon>Philodinida</taxon>
        <taxon>Philodinidae</taxon>
        <taxon>Rotaria</taxon>
    </lineage>
</organism>
<comment type="caution">
    <text evidence="1">The sequence shown here is derived from an EMBL/GenBank/DDBJ whole genome shotgun (WGS) entry which is preliminary data.</text>
</comment>
<sequence length="236" mass="25956">MDTYGYLYNNSFDKTKVSLNQMKQDDDSGGNLQFMLTNVLQSGMRYILIVTTYSQNIRGPFSIVVSGPATVGFRLFSTVTTTTTTSTTTSASKTTTTTSKMITALTSSTKSTIVKSTYSSTLTDDSNRFFRTGNTNFYYYQAINLVVYTTGTYSFTSNSAMDTYGYLYNNSFDKTKLSLNLVTQDDNSGGSQQFKLTSILQSGVRYILIVTTSSPAVRGKFQVISSGPARIFGDDD</sequence>